<dbReference type="InterPro" id="IPR050807">
    <property type="entry name" value="TransReg_Diox_bact_type"/>
</dbReference>
<dbReference type="PATRIC" id="fig|1160705.3.peg.874"/>
<dbReference type="EMBL" id="AMLP01000035">
    <property type="protein sequence ID" value="ELS58184.1"/>
    <property type="molecule type" value="Genomic_DNA"/>
</dbReference>
<dbReference type="SMART" id="SM00530">
    <property type="entry name" value="HTH_XRE"/>
    <property type="match status" value="1"/>
</dbReference>
<dbReference type="InterPro" id="IPR010982">
    <property type="entry name" value="Lambda_DNA-bd_dom_sf"/>
</dbReference>
<dbReference type="Gene3D" id="1.10.260.40">
    <property type="entry name" value="lambda repressor-like DNA-binding domains"/>
    <property type="match status" value="1"/>
</dbReference>
<gene>
    <name evidence="3" type="ORF">STVIR_0877</name>
</gene>
<name>L8PQ15_STRVR</name>
<dbReference type="Pfam" id="PF01381">
    <property type="entry name" value="HTH_3"/>
    <property type="match status" value="1"/>
</dbReference>
<comment type="caution">
    <text evidence="3">The sequence shown here is derived from an EMBL/GenBank/DDBJ whole genome shotgun (WGS) entry which is preliminary data.</text>
</comment>
<dbReference type="PROSITE" id="PS50943">
    <property type="entry name" value="HTH_CROC1"/>
    <property type="match status" value="1"/>
</dbReference>
<dbReference type="CDD" id="cd02209">
    <property type="entry name" value="cupin_XRE_C"/>
    <property type="match status" value="1"/>
</dbReference>
<dbReference type="SUPFAM" id="SSF47413">
    <property type="entry name" value="lambda repressor-like DNA-binding domains"/>
    <property type="match status" value="1"/>
</dbReference>
<dbReference type="InterPro" id="IPR014710">
    <property type="entry name" value="RmlC-like_jellyroll"/>
</dbReference>
<keyword evidence="1" id="KW-0238">DNA-binding</keyword>
<organism evidence="3 4">
    <name type="scientific">Streptomyces viridochromogenes Tue57</name>
    <dbReference type="NCBI Taxonomy" id="1160705"/>
    <lineage>
        <taxon>Bacteria</taxon>
        <taxon>Bacillati</taxon>
        <taxon>Actinomycetota</taxon>
        <taxon>Actinomycetes</taxon>
        <taxon>Kitasatosporales</taxon>
        <taxon>Streptomycetaceae</taxon>
        <taxon>Streptomyces</taxon>
    </lineage>
</organism>
<dbReference type="Pfam" id="PF07883">
    <property type="entry name" value="Cupin_2"/>
    <property type="match status" value="1"/>
</dbReference>
<dbReference type="PANTHER" id="PTHR46797:SF1">
    <property type="entry name" value="METHYLPHOSPHONATE SYNTHASE"/>
    <property type="match status" value="1"/>
</dbReference>
<dbReference type="Proteomes" id="UP000011205">
    <property type="component" value="Unassembled WGS sequence"/>
</dbReference>
<dbReference type="CDD" id="cd00093">
    <property type="entry name" value="HTH_XRE"/>
    <property type="match status" value="1"/>
</dbReference>
<dbReference type="SUPFAM" id="SSF51182">
    <property type="entry name" value="RmlC-like cupins"/>
    <property type="match status" value="1"/>
</dbReference>
<evidence type="ECO:0000259" key="2">
    <source>
        <dbReference type="PROSITE" id="PS50943"/>
    </source>
</evidence>
<accession>L8PQ15</accession>
<feature type="domain" description="HTH cro/C1-type" evidence="2">
    <location>
        <begin position="55"/>
        <end position="109"/>
    </location>
</feature>
<protein>
    <submittedName>
        <fullName evidence="3">Putative transcriptional regulator</fullName>
    </submittedName>
</protein>
<reference evidence="3 4" key="1">
    <citation type="journal article" date="2013" name="Genome Announc.">
        <title>Draft Genome Sequence of Streptomyces viridochromogenes Strain Tu57, Producer of Avilamycin.</title>
        <authorList>
            <person name="Gruning B.A."/>
            <person name="Erxleben A."/>
            <person name="Hahnlein A."/>
            <person name="Gunther S."/>
        </authorList>
    </citation>
    <scope>NUCLEOTIDE SEQUENCE [LARGE SCALE GENOMIC DNA]</scope>
    <source>
        <strain evidence="3 4">Tue57</strain>
    </source>
</reference>
<sequence length="272" mass="27745">MGGAGGVSGAEILTASIPLSATWLFNESEHLGPAPARREEPPMPPAAVPPVGARIRQARLQRGTSLRALAREIGVSASLVSQIENGRSQPSVSTLYAITTALGISVESLFAAGEAAAGTAVATAAGTAPPTATAAPVPGTAASGTVLHALAAFAADPGRRIGPVVTPDEREVLELDSGVVWERLGHVPGTDVDFLMVTYRPGGASSSSGGLMRHTGTEYGCLTSGELVLTLGFDEYTLRPGDAVCFESTTPHRYRNDGAVPAVGVWCVFSGT</sequence>
<dbReference type="AlphaFoldDB" id="L8PQ15"/>
<evidence type="ECO:0000256" key="1">
    <source>
        <dbReference type="ARBA" id="ARBA00023125"/>
    </source>
</evidence>
<proteinExistence type="predicted"/>
<dbReference type="GO" id="GO:0005829">
    <property type="term" value="C:cytosol"/>
    <property type="evidence" value="ECO:0007669"/>
    <property type="project" value="TreeGrafter"/>
</dbReference>
<evidence type="ECO:0000313" key="4">
    <source>
        <dbReference type="Proteomes" id="UP000011205"/>
    </source>
</evidence>
<dbReference type="InterPro" id="IPR011051">
    <property type="entry name" value="RmlC_Cupin_sf"/>
</dbReference>
<dbReference type="GO" id="GO:0003700">
    <property type="term" value="F:DNA-binding transcription factor activity"/>
    <property type="evidence" value="ECO:0007669"/>
    <property type="project" value="TreeGrafter"/>
</dbReference>
<evidence type="ECO:0000313" key="3">
    <source>
        <dbReference type="EMBL" id="ELS58184.1"/>
    </source>
</evidence>
<dbReference type="Gene3D" id="2.60.120.10">
    <property type="entry name" value="Jelly Rolls"/>
    <property type="match status" value="1"/>
</dbReference>
<dbReference type="InterPro" id="IPR013096">
    <property type="entry name" value="Cupin_2"/>
</dbReference>
<dbReference type="GO" id="GO:0003677">
    <property type="term" value="F:DNA binding"/>
    <property type="evidence" value="ECO:0007669"/>
    <property type="project" value="UniProtKB-KW"/>
</dbReference>
<dbReference type="InterPro" id="IPR001387">
    <property type="entry name" value="Cro/C1-type_HTH"/>
</dbReference>
<dbReference type="PANTHER" id="PTHR46797">
    <property type="entry name" value="HTH-TYPE TRANSCRIPTIONAL REGULATOR"/>
    <property type="match status" value="1"/>
</dbReference>